<proteinExistence type="predicted"/>
<organism evidence="2 3">
    <name type="scientific">Lentinula raphanica</name>
    <dbReference type="NCBI Taxonomy" id="153919"/>
    <lineage>
        <taxon>Eukaryota</taxon>
        <taxon>Fungi</taxon>
        <taxon>Dikarya</taxon>
        <taxon>Basidiomycota</taxon>
        <taxon>Agaricomycotina</taxon>
        <taxon>Agaricomycetes</taxon>
        <taxon>Agaricomycetidae</taxon>
        <taxon>Agaricales</taxon>
        <taxon>Marasmiineae</taxon>
        <taxon>Omphalotaceae</taxon>
        <taxon>Lentinula</taxon>
    </lineage>
</organism>
<evidence type="ECO:0000313" key="3">
    <source>
        <dbReference type="Proteomes" id="UP001163846"/>
    </source>
</evidence>
<feature type="signal peptide" evidence="1">
    <location>
        <begin position="1"/>
        <end position="25"/>
    </location>
</feature>
<keyword evidence="1" id="KW-0732">Signal</keyword>
<protein>
    <submittedName>
        <fullName evidence="2">Uncharacterized protein</fullName>
    </submittedName>
</protein>
<reference evidence="2" key="1">
    <citation type="submission" date="2022-08" db="EMBL/GenBank/DDBJ databases">
        <authorList>
            <consortium name="DOE Joint Genome Institute"/>
            <person name="Min B."/>
            <person name="Riley R."/>
            <person name="Sierra-Patev S."/>
            <person name="Naranjo-Ortiz M."/>
            <person name="Looney B."/>
            <person name="Konkel Z."/>
            <person name="Slot J.C."/>
            <person name="Sakamoto Y."/>
            <person name="Steenwyk J.L."/>
            <person name="Rokas A."/>
            <person name="Carro J."/>
            <person name="Camarero S."/>
            <person name="Ferreira P."/>
            <person name="Molpeceres G."/>
            <person name="Ruiz-Duenas F.J."/>
            <person name="Serrano A."/>
            <person name="Henrissat B."/>
            <person name="Drula E."/>
            <person name="Hughes K.W."/>
            <person name="Mata J.L."/>
            <person name="Ishikawa N.K."/>
            <person name="Vargas-Isla R."/>
            <person name="Ushijima S."/>
            <person name="Smith C.A."/>
            <person name="Ahrendt S."/>
            <person name="Andreopoulos W."/>
            <person name="He G."/>
            <person name="Labutti K."/>
            <person name="Lipzen A."/>
            <person name="Ng V."/>
            <person name="Sandor L."/>
            <person name="Barry K."/>
            <person name="Martinez A.T."/>
            <person name="Xiao Y."/>
            <person name="Gibbons J.G."/>
            <person name="Terashima K."/>
            <person name="Hibbett D.S."/>
            <person name="Grigoriev I.V."/>
        </authorList>
    </citation>
    <scope>NUCLEOTIDE SEQUENCE</scope>
    <source>
        <strain evidence="2">TFB9207</strain>
    </source>
</reference>
<evidence type="ECO:0000256" key="1">
    <source>
        <dbReference type="SAM" id="SignalP"/>
    </source>
</evidence>
<keyword evidence="3" id="KW-1185">Reference proteome</keyword>
<dbReference type="Proteomes" id="UP001163846">
    <property type="component" value="Unassembled WGS sequence"/>
</dbReference>
<comment type="caution">
    <text evidence="2">The sequence shown here is derived from an EMBL/GenBank/DDBJ whole genome shotgun (WGS) entry which is preliminary data.</text>
</comment>
<accession>A0AA38PHT3</accession>
<gene>
    <name evidence="2" type="ORF">F5878DRAFT_707143</name>
</gene>
<dbReference type="EMBL" id="MU805989">
    <property type="protein sequence ID" value="KAJ3842981.1"/>
    <property type="molecule type" value="Genomic_DNA"/>
</dbReference>
<name>A0AA38PHT3_9AGAR</name>
<dbReference type="AlphaFoldDB" id="A0AA38PHT3"/>
<feature type="chain" id="PRO_5041307749" evidence="1">
    <location>
        <begin position="26"/>
        <end position="226"/>
    </location>
</feature>
<evidence type="ECO:0000313" key="2">
    <source>
        <dbReference type="EMBL" id="KAJ3842981.1"/>
    </source>
</evidence>
<sequence>MYPTTNLNLARIAMLLAVLLFGVRALPTQQPRQDMTVTDTTGRSLLRRARGNDGITIARPREHRAETPSPEQLPDDKTFIIQWAPVPHQPGRPQVISHPAVIPNGDTGNWFLFESQLPTLFRVLNDYDEHELKHQGLSVPDGSHVKVIYNHSLCSFKDASPADQGPRIMLYAYIYAQQKGAMIKMYVKLQLNSDKGWEALRSVEVERHVGGLLVYRHTIKGGGNGT</sequence>